<dbReference type="GO" id="GO:0005886">
    <property type="term" value="C:plasma membrane"/>
    <property type="evidence" value="ECO:0007669"/>
    <property type="project" value="TreeGrafter"/>
</dbReference>
<dbReference type="GO" id="GO:0008718">
    <property type="term" value="F:D-amino-acid dehydrogenase activity"/>
    <property type="evidence" value="ECO:0007669"/>
    <property type="project" value="TreeGrafter"/>
</dbReference>
<dbReference type="GO" id="GO:0055130">
    <property type="term" value="P:D-alanine catabolic process"/>
    <property type="evidence" value="ECO:0007669"/>
    <property type="project" value="TreeGrafter"/>
</dbReference>
<feature type="domain" description="FAD dependent oxidoreductase" evidence="3">
    <location>
        <begin position="2"/>
        <end position="399"/>
    </location>
</feature>
<evidence type="ECO:0000313" key="5">
    <source>
        <dbReference type="Proteomes" id="UP000631694"/>
    </source>
</evidence>
<comment type="similarity">
    <text evidence="1">Belongs to the DadA oxidoreductase family.</text>
</comment>
<evidence type="ECO:0000256" key="2">
    <source>
        <dbReference type="ARBA" id="ARBA00023002"/>
    </source>
</evidence>
<keyword evidence="5" id="KW-1185">Reference proteome</keyword>
<dbReference type="RefSeq" id="WP_197309339.1">
    <property type="nucleotide sequence ID" value="NZ_JADZLT010000016.1"/>
</dbReference>
<dbReference type="PANTHER" id="PTHR13847:SF280">
    <property type="entry name" value="D-AMINO ACID DEHYDROGENASE"/>
    <property type="match status" value="1"/>
</dbReference>
<dbReference type="PANTHER" id="PTHR13847">
    <property type="entry name" value="SARCOSINE DEHYDROGENASE-RELATED"/>
    <property type="match status" value="1"/>
</dbReference>
<dbReference type="Gene3D" id="3.30.9.10">
    <property type="entry name" value="D-Amino Acid Oxidase, subunit A, domain 2"/>
    <property type="match status" value="1"/>
</dbReference>
<dbReference type="SUPFAM" id="SSF54373">
    <property type="entry name" value="FAD-linked reductases, C-terminal domain"/>
    <property type="match status" value="1"/>
</dbReference>
<dbReference type="NCBIfam" id="NF001933">
    <property type="entry name" value="PRK00711.1"/>
    <property type="match status" value="1"/>
</dbReference>
<reference evidence="4" key="1">
    <citation type="submission" date="2020-12" db="EMBL/GenBank/DDBJ databases">
        <title>Methylobrevis albus sp. nov., isolated from fresh water lack sediment.</title>
        <authorList>
            <person name="Zou Q."/>
        </authorList>
    </citation>
    <scope>NUCLEOTIDE SEQUENCE</scope>
    <source>
        <strain evidence="4">L22</strain>
    </source>
</reference>
<accession>A0A931HYK0</accession>
<name>A0A931HYK0_9HYPH</name>
<organism evidence="4 5">
    <name type="scientific">Methylobrevis albus</name>
    <dbReference type="NCBI Taxonomy" id="2793297"/>
    <lineage>
        <taxon>Bacteria</taxon>
        <taxon>Pseudomonadati</taxon>
        <taxon>Pseudomonadota</taxon>
        <taxon>Alphaproteobacteria</taxon>
        <taxon>Hyphomicrobiales</taxon>
        <taxon>Pleomorphomonadaceae</taxon>
        <taxon>Methylobrevis</taxon>
    </lineage>
</organism>
<dbReference type="InterPro" id="IPR036188">
    <property type="entry name" value="FAD/NAD-bd_sf"/>
</dbReference>
<dbReference type="InterPro" id="IPR006076">
    <property type="entry name" value="FAD-dep_OxRdtase"/>
</dbReference>
<dbReference type="Gene3D" id="3.50.50.60">
    <property type="entry name" value="FAD/NAD(P)-binding domain"/>
    <property type="match status" value="2"/>
</dbReference>
<sequence length="419" mass="44356">MHVIVLGAGVVGVTTAHALAVAGHEVTLVERESGGALGTSYANAGQISPALSAPWAAPGLVKKAVRWMLGPHSPLVVGKLPDPVMIGWLWRMYMSATPARYALSKKAMVRLGELSRDRLDDLRTAEALDYDGRQRGTRVAFRSKAEVDAYDKDLAALAELGVPARRLTRDEFAQLEPNVDVDRAGVVGGVLLPGDQTGDCRLFTLGLLQRAADRGVTVRLGTSVRGLLTAGGRVVAVDTSDGEIAGDAVVATLGVGTKHLLAPHGLDLPIYPMKGYSLTIAADSETYGPHSTVYDEKHKVGLTGLGGRIRIGGTAELAGYDLSRKEKRFGTLFHVARTLFPQIPEAALAGAERWSGLRPMTPDGPPIIGKAVFDNLIVNAGHGTLGWTMACGSAALVADIVEDRPPTIDLAPFSPLRYR</sequence>
<evidence type="ECO:0000256" key="1">
    <source>
        <dbReference type="ARBA" id="ARBA00009410"/>
    </source>
</evidence>
<evidence type="ECO:0000259" key="3">
    <source>
        <dbReference type="Pfam" id="PF01266"/>
    </source>
</evidence>
<proteinExistence type="inferred from homology"/>
<dbReference type="GO" id="GO:0005737">
    <property type="term" value="C:cytoplasm"/>
    <property type="evidence" value="ECO:0007669"/>
    <property type="project" value="TreeGrafter"/>
</dbReference>
<gene>
    <name evidence="4" type="ORF">I5731_00205</name>
</gene>
<dbReference type="Pfam" id="PF01266">
    <property type="entry name" value="DAO"/>
    <property type="match status" value="1"/>
</dbReference>
<dbReference type="SUPFAM" id="SSF51905">
    <property type="entry name" value="FAD/NAD(P)-binding domain"/>
    <property type="match status" value="1"/>
</dbReference>
<protein>
    <submittedName>
        <fullName evidence="4">D-amino acid dehydrogenase</fullName>
    </submittedName>
</protein>
<comment type="caution">
    <text evidence="4">The sequence shown here is derived from an EMBL/GenBank/DDBJ whole genome shotgun (WGS) entry which is preliminary data.</text>
</comment>
<dbReference type="EMBL" id="JADZLT010000016">
    <property type="protein sequence ID" value="MBH0236232.1"/>
    <property type="molecule type" value="Genomic_DNA"/>
</dbReference>
<dbReference type="AlphaFoldDB" id="A0A931HYK0"/>
<keyword evidence="2" id="KW-0560">Oxidoreductase</keyword>
<dbReference type="Proteomes" id="UP000631694">
    <property type="component" value="Unassembled WGS sequence"/>
</dbReference>
<evidence type="ECO:0000313" key="4">
    <source>
        <dbReference type="EMBL" id="MBH0236232.1"/>
    </source>
</evidence>